<comment type="similarity">
    <text evidence="7">Belongs to the FtsB family.</text>
</comment>
<evidence type="ECO:0000256" key="4">
    <source>
        <dbReference type="ARBA" id="ARBA00022989"/>
    </source>
</evidence>
<feature type="topological domain" description="Periplasmic" evidence="7">
    <location>
        <begin position="22"/>
        <end position="99"/>
    </location>
</feature>
<dbReference type="RefSeq" id="WP_126832707.1">
    <property type="nucleotide sequence ID" value="NZ_JBLXIO010000017.1"/>
</dbReference>
<keyword evidence="9" id="KW-1185">Reference proteome</keyword>
<keyword evidence="2 7" id="KW-0132">Cell division</keyword>
<feature type="topological domain" description="Cytoplasmic" evidence="7">
    <location>
        <begin position="1"/>
        <end position="3"/>
    </location>
</feature>
<keyword evidence="6 7" id="KW-0131">Cell cycle</keyword>
<proteinExistence type="inferred from homology"/>
<dbReference type="InterPro" id="IPR023081">
    <property type="entry name" value="Cell_div_FtsB"/>
</dbReference>
<evidence type="ECO:0000313" key="9">
    <source>
        <dbReference type="Proteomes" id="UP000286678"/>
    </source>
</evidence>
<keyword evidence="4 7" id="KW-1133">Transmembrane helix</keyword>
<organism evidence="8 9">
    <name type="scientific">Pseudidiomarina aquimaris</name>
    <dbReference type="NCBI Taxonomy" id="641841"/>
    <lineage>
        <taxon>Bacteria</taxon>
        <taxon>Pseudomonadati</taxon>
        <taxon>Pseudomonadota</taxon>
        <taxon>Gammaproteobacteria</taxon>
        <taxon>Alteromonadales</taxon>
        <taxon>Idiomarinaceae</taxon>
        <taxon>Pseudidiomarina</taxon>
    </lineage>
</organism>
<comment type="subcellular location">
    <subcellularLocation>
        <location evidence="7">Cell inner membrane</location>
        <topology evidence="7">Single-pass type II membrane protein</topology>
    </subcellularLocation>
    <text evidence="7">Localizes to the division septum.</text>
</comment>
<comment type="caution">
    <text evidence="8">The sequence shown here is derived from an EMBL/GenBank/DDBJ whole genome shotgun (WGS) entry which is preliminary data.</text>
</comment>
<sequence length="99" mass="11885">MRLLKVFLLVLLVALQYRLWFGKNSLPEYWHLQEDVARQEQTNQKLRQRNQVLIADIEDLREGEVALEERARNELGLIKQDETFFRLIPNKQSTTYEPE</sequence>
<keyword evidence="7" id="KW-0175">Coiled coil</keyword>
<evidence type="ECO:0000313" key="8">
    <source>
        <dbReference type="EMBL" id="RUO50926.1"/>
    </source>
</evidence>
<comment type="function">
    <text evidence="7">Essential cell division protein. May link together the upstream cell division proteins, which are predominantly cytoplasmic, with the downstream cell division proteins, which are predominantly periplasmic.</text>
</comment>
<dbReference type="EMBL" id="PIPT01000001">
    <property type="protein sequence ID" value="RUO50926.1"/>
    <property type="molecule type" value="Genomic_DNA"/>
</dbReference>
<dbReference type="OrthoDB" id="7061211at2"/>
<dbReference type="Proteomes" id="UP000286678">
    <property type="component" value="Unassembled WGS sequence"/>
</dbReference>
<dbReference type="Pfam" id="PF04977">
    <property type="entry name" value="DivIC"/>
    <property type="match status" value="1"/>
</dbReference>
<dbReference type="PANTHER" id="PTHR37485:SF1">
    <property type="entry name" value="CELL DIVISION PROTEIN FTSB"/>
    <property type="match status" value="1"/>
</dbReference>
<keyword evidence="5 7" id="KW-0472">Membrane</keyword>
<reference evidence="9" key="1">
    <citation type="journal article" date="2018" name="Front. Microbiol.">
        <title>Genome-Based Analysis Reveals the Taxonomy and Diversity of the Family Idiomarinaceae.</title>
        <authorList>
            <person name="Liu Y."/>
            <person name="Lai Q."/>
            <person name="Shao Z."/>
        </authorList>
    </citation>
    <scope>NUCLEOTIDE SEQUENCE [LARGE SCALE GENOMIC DNA]</scope>
    <source>
        <strain evidence="9">SW15</strain>
    </source>
</reference>
<name>A0A432XQD3_9GAMM</name>
<dbReference type="HAMAP" id="MF_00599">
    <property type="entry name" value="FtsB"/>
    <property type="match status" value="1"/>
</dbReference>
<evidence type="ECO:0000256" key="1">
    <source>
        <dbReference type="ARBA" id="ARBA00022475"/>
    </source>
</evidence>
<evidence type="ECO:0000256" key="2">
    <source>
        <dbReference type="ARBA" id="ARBA00022618"/>
    </source>
</evidence>
<dbReference type="InterPro" id="IPR007060">
    <property type="entry name" value="FtsL/DivIC"/>
</dbReference>
<dbReference type="AlphaFoldDB" id="A0A432XQD3"/>
<keyword evidence="1 7" id="KW-1003">Cell membrane</keyword>
<dbReference type="NCBIfam" id="NF002058">
    <property type="entry name" value="PRK00888.1"/>
    <property type="match status" value="1"/>
</dbReference>
<accession>A0A432XQD3</accession>
<dbReference type="GO" id="GO:0032153">
    <property type="term" value="C:cell division site"/>
    <property type="evidence" value="ECO:0007669"/>
    <property type="project" value="UniProtKB-UniRule"/>
</dbReference>
<keyword evidence="7" id="KW-0997">Cell inner membrane</keyword>
<dbReference type="GO" id="GO:0005886">
    <property type="term" value="C:plasma membrane"/>
    <property type="evidence" value="ECO:0007669"/>
    <property type="project" value="UniProtKB-SubCell"/>
</dbReference>
<dbReference type="GO" id="GO:0030428">
    <property type="term" value="C:cell septum"/>
    <property type="evidence" value="ECO:0007669"/>
    <property type="project" value="TreeGrafter"/>
</dbReference>
<protein>
    <recommendedName>
        <fullName evidence="7">Cell division protein FtsB</fullName>
    </recommendedName>
</protein>
<dbReference type="GO" id="GO:0043093">
    <property type="term" value="P:FtsZ-dependent cytokinesis"/>
    <property type="evidence" value="ECO:0007669"/>
    <property type="project" value="UniProtKB-UniRule"/>
</dbReference>
<gene>
    <name evidence="7" type="primary">ftsB</name>
    <name evidence="8" type="ORF">CWE21_02190</name>
</gene>
<evidence type="ECO:0000256" key="7">
    <source>
        <dbReference type="HAMAP-Rule" id="MF_00599"/>
    </source>
</evidence>
<dbReference type="PANTHER" id="PTHR37485">
    <property type="entry name" value="CELL DIVISION PROTEIN FTSB"/>
    <property type="match status" value="1"/>
</dbReference>
<evidence type="ECO:0000256" key="5">
    <source>
        <dbReference type="ARBA" id="ARBA00023136"/>
    </source>
</evidence>
<evidence type="ECO:0000256" key="3">
    <source>
        <dbReference type="ARBA" id="ARBA00022692"/>
    </source>
</evidence>
<comment type="subunit">
    <text evidence="7">Part of a complex composed of FtsB, FtsL and FtsQ.</text>
</comment>
<keyword evidence="3 7" id="KW-0812">Transmembrane</keyword>
<evidence type="ECO:0000256" key="6">
    <source>
        <dbReference type="ARBA" id="ARBA00023306"/>
    </source>
</evidence>
<feature type="coiled-coil region" evidence="7">
    <location>
        <begin position="29"/>
        <end position="63"/>
    </location>
</feature>